<dbReference type="Proteomes" id="UP000799429">
    <property type="component" value="Unassembled WGS sequence"/>
</dbReference>
<dbReference type="EMBL" id="MU006096">
    <property type="protein sequence ID" value="KAF2838931.1"/>
    <property type="molecule type" value="Genomic_DNA"/>
</dbReference>
<evidence type="ECO:0000256" key="1">
    <source>
        <dbReference type="ARBA" id="ARBA00022969"/>
    </source>
</evidence>
<evidence type="ECO:0000256" key="2">
    <source>
        <dbReference type="ARBA" id="ARBA00023321"/>
    </source>
</evidence>
<dbReference type="InterPro" id="IPR018004">
    <property type="entry name" value="KilA/APSES_HTH"/>
</dbReference>
<protein>
    <recommendedName>
        <fullName evidence="4">HTH APSES-type domain-containing protein</fullName>
    </recommendedName>
</protein>
<dbReference type="InterPro" id="IPR003163">
    <property type="entry name" value="Tscrpt_reg_HTH_APSES-type"/>
</dbReference>
<comment type="caution">
    <text evidence="5">The sequence shown here is derived from an EMBL/GenBank/DDBJ whole genome shotgun (WGS) entry which is preliminary data.</text>
</comment>
<dbReference type="SMART" id="SM01252">
    <property type="entry name" value="KilA-N"/>
    <property type="match status" value="1"/>
</dbReference>
<accession>A0A9P4VMQ3</accession>
<dbReference type="InterPro" id="IPR037548">
    <property type="entry name" value="Bqt4"/>
</dbReference>
<dbReference type="GO" id="GO:0030435">
    <property type="term" value="P:sporulation resulting in formation of a cellular spore"/>
    <property type="evidence" value="ECO:0007669"/>
    <property type="project" value="UniProtKB-KW"/>
</dbReference>
<dbReference type="OrthoDB" id="5346159at2759"/>
<feature type="region of interest" description="Disordered" evidence="3">
    <location>
        <begin position="188"/>
        <end position="235"/>
    </location>
</feature>
<feature type="compositionally biased region" description="Basic and acidic residues" evidence="3">
    <location>
        <begin position="363"/>
        <end position="374"/>
    </location>
</feature>
<evidence type="ECO:0000259" key="4">
    <source>
        <dbReference type="PROSITE" id="PS51299"/>
    </source>
</evidence>
<feature type="compositionally biased region" description="Basic and acidic residues" evidence="3">
    <location>
        <begin position="332"/>
        <end position="344"/>
    </location>
</feature>
<gene>
    <name evidence="5" type="ORF">M501DRAFT_935188</name>
</gene>
<dbReference type="GO" id="GO:0070197">
    <property type="term" value="P:meiotic attachment of telomere to nuclear envelope"/>
    <property type="evidence" value="ECO:0007669"/>
    <property type="project" value="InterPro"/>
</dbReference>
<dbReference type="GO" id="GO:0003677">
    <property type="term" value="F:DNA binding"/>
    <property type="evidence" value="ECO:0007669"/>
    <property type="project" value="InterPro"/>
</dbReference>
<evidence type="ECO:0000313" key="5">
    <source>
        <dbReference type="EMBL" id="KAF2838931.1"/>
    </source>
</evidence>
<dbReference type="PANTHER" id="PTHR38044:SF1">
    <property type="entry name" value="BOUQUET FORMATION PROTEIN 4"/>
    <property type="match status" value="1"/>
</dbReference>
<dbReference type="GO" id="GO:0044820">
    <property type="term" value="P:mitotic telomere tethering at nuclear periphery"/>
    <property type="evidence" value="ECO:0007669"/>
    <property type="project" value="TreeGrafter"/>
</dbReference>
<dbReference type="PROSITE" id="PS51299">
    <property type="entry name" value="HTH_APSES"/>
    <property type="match status" value="1"/>
</dbReference>
<dbReference type="FunFam" id="3.10.260.10:FF:000002">
    <property type="entry name" value="APSES transcription factor, putative"/>
    <property type="match status" value="1"/>
</dbReference>
<keyword evidence="6" id="KW-1185">Reference proteome</keyword>
<dbReference type="InterPro" id="IPR036887">
    <property type="entry name" value="HTH_APSES_sf"/>
</dbReference>
<keyword evidence="1" id="KW-0749">Sporulation</keyword>
<dbReference type="GO" id="GO:0048315">
    <property type="term" value="P:conidium formation"/>
    <property type="evidence" value="ECO:0007669"/>
    <property type="project" value="UniProtKB-KW"/>
</dbReference>
<evidence type="ECO:0000313" key="6">
    <source>
        <dbReference type="Proteomes" id="UP000799429"/>
    </source>
</evidence>
<dbReference type="PANTHER" id="PTHR38044">
    <property type="entry name" value="BOUQUET FORMATION PROTEIN 4"/>
    <property type="match status" value="1"/>
</dbReference>
<dbReference type="SUPFAM" id="SSF54616">
    <property type="entry name" value="DNA-binding domain of Mlu1-box binding protein MBP1"/>
    <property type="match status" value="1"/>
</dbReference>
<feature type="domain" description="HTH APSES-type" evidence="4">
    <location>
        <begin position="66"/>
        <end position="176"/>
    </location>
</feature>
<evidence type="ECO:0000256" key="3">
    <source>
        <dbReference type="SAM" id="MobiDB-lite"/>
    </source>
</evidence>
<name>A0A9P4VMQ3_9PEZI</name>
<sequence>MVHKRQLPALRNPLIAPEHTPQVEILVERRRLGQTNLSVRPGQIGVTPSSRSENLGVFDYAHLRVPLPKDLKGSGIFSLQKNNAYPESYFLMRRSSDGFISATGMFKAAFPWASSEEEETERKYHKNLPTSGPEEVAGNVWIAPEQALKLAEEYGMTTWIVALLDPEAIEPGTKDKKHDIATPPKFVLPEKGALLPPQSANTASVRRSKREMRSVSPSKIATPSRKIASPRKPRVKKVAKTEPSAASIASSALQIALENGTEVSQATESVVSESVNGETIRVQVDETVEKNGDVETTTTAVKIDMPADAPTLPLPESPEAMLAKATEMVEEAKKLESSRSDTLKPTKRSKRKAEEVEMDEDGERPLEAPAKKAKVVEETRKDKVRFRAALGIGATLAIG</sequence>
<reference evidence="5" key="1">
    <citation type="journal article" date="2020" name="Stud. Mycol.">
        <title>101 Dothideomycetes genomes: a test case for predicting lifestyles and emergence of pathogens.</title>
        <authorList>
            <person name="Haridas S."/>
            <person name="Albert R."/>
            <person name="Binder M."/>
            <person name="Bloem J."/>
            <person name="Labutti K."/>
            <person name="Salamov A."/>
            <person name="Andreopoulos B."/>
            <person name="Baker S."/>
            <person name="Barry K."/>
            <person name="Bills G."/>
            <person name="Bluhm B."/>
            <person name="Cannon C."/>
            <person name="Castanera R."/>
            <person name="Culley D."/>
            <person name="Daum C."/>
            <person name="Ezra D."/>
            <person name="Gonzalez J."/>
            <person name="Henrissat B."/>
            <person name="Kuo A."/>
            <person name="Liang C."/>
            <person name="Lipzen A."/>
            <person name="Lutzoni F."/>
            <person name="Magnuson J."/>
            <person name="Mondo S."/>
            <person name="Nolan M."/>
            <person name="Ohm R."/>
            <person name="Pangilinan J."/>
            <person name="Park H.-J."/>
            <person name="Ramirez L."/>
            <person name="Alfaro M."/>
            <person name="Sun H."/>
            <person name="Tritt A."/>
            <person name="Yoshinaga Y."/>
            <person name="Zwiers L.-H."/>
            <person name="Turgeon B."/>
            <person name="Goodwin S."/>
            <person name="Spatafora J."/>
            <person name="Crous P."/>
            <person name="Grigoriev I."/>
        </authorList>
    </citation>
    <scope>NUCLEOTIDE SEQUENCE</scope>
    <source>
        <strain evidence="5">CBS 101060</strain>
    </source>
</reference>
<dbReference type="Gene3D" id="3.10.260.10">
    <property type="entry name" value="Transcription regulator HTH, APSES-type DNA-binding domain"/>
    <property type="match status" value="1"/>
</dbReference>
<dbReference type="GO" id="GO:1990862">
    <property type="term" value="C:nuclear membrane complex Bqt3-Bqt4"/>
    <property type="evidence" value="ECO:0007669"/>
    <property type="project" value="InterPro"/>
</dbReference>
<keyword evidence="2" id="KW-0183">Conidiation</keyword>
<organism evidence="5 6">
    <name type="scientific">Patellaria atrata CBS 101060</name>
    <dbReference type="NCBI Taxonomy" id="1346257"/>
    <lineage>
        <taxon>Eukaryota</taxon>
        <taxon>Fungi</taxon>
        <taxon>Dikarya</taxon>
        <taxon>Ascomycota</taxon>
        <taxon>Pezizomycotina</taxon>
        <taxon>Dothideomycetes</taxon>
        <taxon>Dothideomycetes incertae sedis</taxon>
        <taxon>Patellariales</taxon>
        <taxon>Patellariaceae</taxon>
        <taxon>Patellaria</taxon>
    </lineage>
</organism>
<feature type="region of interest" description="Disordered" evidence="3">
    <location>
        <begin position="332"/>
        <end position="374"/>
    </location>
</feature>
<dbReference type="AlphaFoldDB" id="A0A9P4VMQ3"/>
<proteinExistence type="predicted"/>